<organism evidence="3">
    <name type="scientific">Rhipicephalus appendiculatus</name>
    <name type="common">Brown ear tick</name>
    <dbReference type="NCBI Taxonomy" id="34631"/>
    <lineage>
        <taxon>Eukaryota</taxon>
        <taxon>Metazoa</taxon>
        <taxon>Ecdysozoa</taxon>
        <taxon>Arthropoda</taxon>
        <taxon>Chelicerata</taxon>
        <taxon>Arachnida</taxon>
        <taxon>Acari</taxon>
        <taxon>Parasitiformes</taxon>
        <taxon>Ixodida</taxon>
        <taxon>Ixodoidea</taxon>
        <taxon>Ixodidae</taxon>
        <taxon>Rhipicephalinae</taxon>
        <taxon>Rhipicephalus</taxon>
        <taxon>Rhipicephalus</taxon>
    </lineage>
</organism>
<feature type="non-terminal residue" evidence="3">
    <location>
        <position position="1"/>
    </location>
</feature>
<protein>
    <submittedName>
        <fullName evidence="3">Ankyrin repeat domain-containing protein 17</fullName>
    </submittedName>
</protein>
<feature type="region of interest" description="Disordered" evidence="2">
    <location>
        <begin position="31"/>
        <end position="59"/>
    </location>
</feature>
<accession>A0A131Z7N8</accession>
<dbReference type="PROSITE" id="PS50088">
    <property type="entry name" value="ANK_REPEAT"/>
    <property type="match status" value="1"/>
</dbReference>
<keyword evidence="1" id="KW-0040">ANK repeat</keyword>
<reference evidence="3" key="1">
    <citation type="journal article" date="2016" name="Ticks Tick Borne Dis.">
        <title>De novo assembly and annotation of the salivary gland transcriptome of Rhipicephalus appendiculatus male and female ticks during blood feeding.</title>
        <authorList>
            <person name="de Castro M.H."/>
            <person name="de Klerk D."/>
            <person name="Pienaar R."/>
            <person name="Latif A.A."/>
            <person name="Rees D.J."/>
            <person name="Mans B.J."/>
        </authorList>
    </citation>
    <scope>NUCLEOTIDE SEQUENCE</scope>
    <source>
        <tissue evidence="3">Salivary glands</tissue>
    </source>
</reference>
<dbReference type="EMBL" id="GEDV01001250">
    <property type="protein sequence ID" value="JAP87307.1"/>
    <property type="molecule type" value="Transcribed_RNA"/>
</dbReference>
<name>A0A131Z7N8_RHIAP</name>
<dbReference type="InterPro" id="IPR002110">
    <property type="entry name" value="Ankyrin_rpt"/>
</dbReference>
<evidence type="ECO:0000256" key="2">
    <source>
        <dbReference type="SAM" id="MobiDB-lite"/>
    </source>
</evidence>
<feature type="repeat" description="ANK" evidence="1">
    <location>
        <begin position="4"/>
        <end position="36"/>
    </location>
</feature>
<evidence type="ECO:0000256" key="1">
    <source>
        <dbReference type="PROSITE-ProRule" id="PRU00023"/>
    </source>
</evidence>
<dbReference type="AlphaFoldDB" id="A0A131Z7N8"/>
<evidence type="ECO:0000313" key="3">
    <source>
        <dbReference type="EMBL" id="JAP87307.1"/>
    </source>
</evidence>
<dbReference type="PROSITE" id="PS50297">
    <property type="entry name" value="ANK_REP_REGION"/>
    <property type="match status" value="1"/>
</dbReference>
<feature type="compositionally biased region" description="Polar residues" evidence="2">
    <location>
        <begin position="31"/>
        <end position="53"/>
    </location>
</feature>
<proteinExistence type="predicted"/>
<sequence>EHFSGHSPLSIATDQNHDSVVEILLNAGSRFSRTTTNGSDSHPFQPSNISKTSPCGRARRSPEVESLVRRCATLAVEGPRPSESSVSHFVPRQNYSFMLEECVCHGTGMPICNC</sequence>